<dbReference type="GO" id="GO:0046933">
    <property type="term" value="F:proton-transporting ATP synthase activity, rotational mechanism"/>
    <property type="evidence" value="ECO:0007669"/>
    <property type="project" value="UniProtKB-UniRule"/>
</dbReference>
<reference evidence="14 15" key="1">
    <citation type="submission" date="2018-03" db="EMBL/GenBank/DDBJ databases">
        <title>Draft Genome Sequences of the Obligatory Marine Myxobacteria Enhygromyxa salina SWB005.</title>
        <authorList>
            <person name="Poehlein A."/>
            <person name="Moghaddam J.A."/>
            <person name="Harms H."/>
            <person name="Alanjari M."/>
            <person name="Koenig G.M."/>
            <person name="Daniel R."/>
            <person name="Schaeberle T.F."/>
        </authorList>
    </citation>
    <scope>NUCLEOTIDE SEQUENCE [LARGE SCALE GENOMIC DNA]</scope>
    <source>
        <strain evidence="14 15">SWB005</strain>
    </source>
</reference>
<dbReference type="AlphaFoldDB" id="A0A2S9XIA8"/>
<comment type="function">
    <text evidence="10 13">F(1)F(0) ATP synthase produces ATP from ADP in the presence of a proton or sodium gradient. F-type ATPases consist of two structural domains, F(1) containing the extramembraneous catalytic core and F(0) containing the membrane proton channel, linked together by a central stalk and a peripheral stalk. During catalysis, ATP synthesis in the catalytic domain of F(1) is coupled via a rotary mechanism of the central stalk subunits to proton translocation.</text>
</comment>
<evidence type="ECO:0000256" key="2">
    <source>
        <dbReference type="ARBA" id="ARBA00022448"/>
    </source>
</evidence>
<keyword evidence="2 13" id="KW-0813">Transport</keyword>
<keyword evidence="4 13" id="KW-0812">Transmembrane</keyword>
<evidence type="ECO:0000256" key="10">
    <source>
        <dbReference type="ARBA" id="ARBA00025198"/>
    </source>
</evidence>
<comment type="caution">
    <text evidence="14">The sequence shown here is derived from an EMBL/GenBank/DDBJ whole genome shotgun (WGS) entry which is preliminary data.</text>
</comment>
<dbReference type="GO" id="GO:0005886">
    <property type="term" value="C:plasma membrane"/>
    <property type="evidence" value="ECO:0007669"/>
    <property type="project" value="UniProtKB-SubCell"/>
</dbReference>
<evidence type="ECO:0000256" key="4">
    <source>
        <dbReference type="ARBA" id="ARBA00022692"/>
    </source>
</evidence>
<evidence type="ECO:0000256" key="9">
    <source>
        <dbReference type="ARBA" id="ARBA00023310"/>
    </source>
</evidence>
<organism evidence="14 15">
    <name type="scientific">Enhygromyxa salina</name>
    <dbReference type="NCBI Taxonomy" id="215803"/>
    <lineage>
        <taxon>Bacteria</taxon>
        <taxon>Pseudomonadati</taxon>
        <taxon>Myxococcota</taxon>
        <taxon>Polyangia</taxon>
        <taxon>Nannocystales</taxon>
        <taxon>Nannocystaceae</taxon>
        <taxon>Enhygromyxa</taxon>
    </lineage>
</organism>
<name>A0A2S9XIA8_9BACT</name>
<gene>
    <name evidence="14" type="primary">atpF_3</name>
    <name evidence="13" type="synonym">atpF</name>
    <name evidence="14" type="ORF">ENSA5_47730</name>
</gene>
<dbReference type="GO" id="GO:0046961">
    <property type="term" value="F:proton-transporting ATPase activity, rotational mechanism"/>
    <property type="evidence" value="ECO:0007669"/>
    <property type="project" value="TreeGrafter"/>
</dbReference>
<keyword evidence="9 13" id="KW-0066">ATP synthesis</keyword>
<dbReference type="InterPro" id="IPR002146">
    <property type="entry name" value="ATP_synth_b/b'su_bac/chlpt"/>
</dbReference>
<protein>
    <recommendedName>
        <fullName evidence="13">ATP synthase subunit b</fullName>
    </recommendedName>
    <alternativeName>
        <fullName evidence="13">ATP synthase F(0) sector subunit b</fullName>
    </alternativeName>
    <alternativeName>
        <fullName evidence="13">ATPase subunit I</fullName>
    </alternativeName>
    <alternativeName>
        <fullName evidence="13">F-type ATPase subunit b</fullName>
        <shortName evidence="13">F-ATPase subunit b</shortName>
    </alternativeName>
</protein>
<keyword evidence="8 13" id="KW-0472">Membrane</keyword>
<keyword evidence="5 13" id="KW-0375">Hydrogen ion transport</keyword>
<dbReference type="CDD" id="cd06503">
    <property type="entry name" value="ATP-synt_Fo_b"/>
    <property type="match status" value="1"/>
</dbReference>
<keyword evidence="15" id="KW-1185">Reference proteome</keyword>
<comment type="similarity">
    <text evidence="1 13">Belongs to the ATPase B chain family.</text>
</comment>
<comment type="function">
    <text evidence="11">Component of the F(0) channel, it forms part of the peripheral stalk, linking F(1) to F(0). The b'-subunit is a diverged and duplicated form of b found in plants and photosynthetic bacteria.</text>
</comment>
<evidence type="ECO:0000256" key="11">
    <source>
        <dbReference type="ARBA" id="ARBA00025614"/>
    </source>
</evidence>
<dbReference type="GO" id="GO:0012505">
    <property type="term" value="C:endomembrane system"/>
    <property type="evidence" value="ECO:0007669"/>
    <property type="project" value="UniProtKB-SubCell"/>
</dbReference>
<evidence type="ECO:0000313" key="14">
    <source>
        <dbReference type="EMBL" id="PRP92592.1"/>
    </source>
</evidence>
<comment type="subunit">
    <text evidence="13">F-type ATPases have 2 components, F(1) - the catalytic core - and F(0) - the membrane proton channel. F(1) has five subunits: alpha(3), beta(3), gamma(1), delta(1), epsilon(1). F(0) has three main subunits: a(1), b(2) and c(10-14). The alpha and beta chains form an alternating ring which encloses part of the gamma chain. F(1) is attached to F(0) by a central stalk formed by the gamma and epsilon chains, while a peripheral stalk is formed by the delta and b chains.</text>
</comment>
<comment type="subcellular location">
    <subcellularLocation>
        <location evidence="13">Cell membrane</location>
        <topology evidence="13">Single-pass membrane protein</topology>
    </subcellularLocation>
    <subcellularLocation>
        <location evidence="12">Endomembrane system</location>
        <topology evidence="12">Single-pass membrane protein</topology>
    </subcellularLocation>
</comment>
<keyword evidence="3 13" id="KW-0138">CF(0)</keyword>
<evidence type="ECO:0000256" key="3">
    <source>
        <dbReference type="ARBA" id="ARBA00022547"/>
    </source>
</evidence>
<evidence type="ECO:0000256" key="7">
    <source>
        <dbReference type="ARBA" id="ARBA00023065"/>
    </source>
</evidence>
<dbReference type="RefSeq" id="WP_106394027.1">
    <property type="nucleotide sequence ID" value="NZ_PVNK01000207.1"/>
</dbReference>
<dbReference type="EMBL" id="PVNK01000207">
    <property type="protein sequence ID" value="PRP92592.1"/>
    <property type="molecule type" value="Genomic_DNA"/>
</dbReference>
<dbReference type="Pfam" id="PF00430">
    <property type="entry name" value="ATP-synt_B"/>
    <property type="match status" value="1"/>
</dbReference>
<keyword evidence="6 13" id="KW-1133">Transmembrane helix</keyword>
<sequence>MGVDWTTVIFEMVNFGLLVLIMLRFVFRPVRRILDERKADLAQREAETAAREAEAAEVRARFETQLAEIDALAERRQSAALSEARAEGEAIIEEARAAARSDRAKAEAELGRARQRTLARFRAEVLGLGAQIARRVVGEIGTAELSFAFARRAVHALEDAVDGEAAAGQIRVEHSLDVEPDELEAFIRDELGAEVELRFEPDPELVSGVRLHADGREVESSVGASLDAWYRDLIGDEGDGEGPAIQAQTGAR</sequence>
<dbReference type="GO" id="GO:0045259">
    <property type="term" value="C:proton-transporting ATP synthase complex"/>
    <property type="evidence" value="ECO:0007669"/>
    <property type="project" value="UniProtKB-KW"/>
</dbReference>
<proteinExistence type="inferred from homology"/>
<dbReference type="OrthoDB" id="466272at2"/>
<evidence type="ECO:0000256" key="12">
    <source>
        <dbReference type="ARBA" id="ARBA00037847"/>
    </source>
</evidence>
<keyword evidence="7 13" id="KW-0406">Ion transport</keyword>
<evidence type="ECO:0000256" key="13">
    <source>
        <dbReference type="HAMAP-Rule" id="MF_01398"/>
    </source>
</evidence>
<evidence type="ECO:0000256" key="6">
    <source>
        <dbReference type="ARBA" id="ARBA00022989"/>
    </source>
</evidence>
<dbReference type="PANTHER" id="PTHR33445">
    <property type="entry name" value="ATP SYNTHASE SUBUNIT B', CHLOROPLASTIC"/>
    <property type="match status" value="1"/>
</dbReference>
<evidence type="ECO:0000313" key="15">
    <source>
        <dbReference type="Proteomes" id="UP000237968"/>
    </source>
</evidence>
<dbReference type="HAMAP" id="MF_01398">
    <property type="entry name" value="ATP_synth_b_bprime"/>
    <property type="match status" value="1"/>
</dbReference>
<evidence type="ECO:0000256" key="5">
    <source>
        <dbReference type="ARBA" id="ARBA00022781"/>
    </source>
</evidence>
<dbReference type="Proteomes" id="UP000237968">
    <property type="component" value="Unassembled WGS sequence"/>
</dbReference>
<dbReference type="PANTHER" id="PTHR33445:SF2">
    <property type="entry name" value="ATP SYNTHASE SUBUNIT B', CHLOROPLASTIC"/>
    <property type="match status" value="1"/>
</dbReference>
<dbReference type="InterPro" id="IPR050059">
    <property type="entry name" value="ATP_synthase_B_chain"/>
</dbReference>
<evidence type="ECO:0000256" key="8">
    <source>
        <dbReference type="ARBA" id="ARBA00023136"/>
    </source>
</evidence>
<feature type="transmembrane region" description="Helical" evidence="13">
    <location>
        <begin position="6"/>
        <end position="27"/>
    </location>
</feature>
<accession>A0A2S9XIA8</accession>
<evidence type="ECO:0000256" key="1">
    <source>
        <dbReference type="ARBA" id="ARBA00005513"/>
    </source>
</evidence>
<keyword evidence="13" id="KW-1003">Cell membrane</keyword>